<sequence length="319" mass="35658">MIKSKLILMLCSIGITFYLSTKVLASNNTQRIWGNDRYATAIEVSKGGWTDGSEYAVLANGENFPDALAGSAIAAKEGQWIYYTDGYSRLYKSKDDESSTIKLIDIQEDAASPSRISDINVLGEWIYYTEGYDINKIKIDGTSKTKIDEGFLLAVIGNTVYYINVSDNNEIYKMKLDGSNKTKVRDEAAQQMIIGNSFIYYPVNGGVYRMKPDNSDVVCIVNNHNNGVTFNVSSDCIYYTMGEGNLYKIKSDGSSNVKVADVNAFKLTPGTSSIFFPTIVEDWTYYECDVHTPGDDYFTYKCKVKTNGSENNIINPKYR</sequence>
<evidence type="ECO:0000259" key="1">
    <source>
        <dbReference type="Pfam" id="PF16472"/>
    </source>
</evidence>
<name>A0A934HUZ6_9CLOT</name>
<reference evidence="2" key="1">
    <citation type="submission" date="2020-12" db="EMBL/GenBank/DDBJ databases">
        <title>Clostridium thailandense sp. nov., a novel acetogenic bacterium isolated from peat land soil in Thailand.</title>
        <authorList>
            <person name="Chaikitkaew S."/>
            <person name="Birkeland N.K."/>
        </authorList>
    </citation>
    <scope>NUCLEOTIDE SEQUENCE</scope>
    <source>
        <strain evidence="2">DSM 17425</strain>
    </source>
</reference>
<dbReference type="Pfam" id="PF16472">
    <property type="entry name" value="DUF5050"/>
    <property type="match status" value="1"/>
</dbReference>
<dbReference type="PANTHER" id="PTHR32256:SF17">
    <property type="entry name" value="EGF-LIKE DOMAIN-CONTAINING PROTEIN"/>
    <property type="match status" value="1"/>
</dbReference>
<dbReference type="AlphaFoldDB" id="A0A934HUZ6"/>
<protein>
    <submittedName>
        <fullName evidence="2">DUF5050 domain-containing protein</fullName>
    </submittedName>
</protein>
<dbReference type="SUPFAM" id="SSF69304">
    <property type="entry name" value="Tricorn protease N-terminal domain"/>
    <property type="match status" value="1"/>
</dbReference>
<gene>
    <name evidence="2" type="ORF">I6U51_04080</name>
</gene>
<accession>A0A934HUZ6</accession>
<dbReference type="Proteomes" id="UP000622687">
    <property type="component" value="Unassembled WGS sequence"/>
</dbReference>
<keyword evidence="3" id="KW-1185">Reference proteome</keyword>
<organism evidence="2 3">
    <name type="scientific">Clostridium aciditolerans</name>
    <dbReference type="NCBI Taxonomy" id="339861"/>
    <lineage>
        <taxon>Bacteria</taxon>
        <taxon>Bacillati</taxon>
        <taxon>Bacillota</taxon>
        <taxon>Clostridia</taxon>
        <taxon>Eubacteriales</taxon>
        <taxon>Clostridiaceae</taxon>
        <taxon>Clostridium</taxon>
    </lineage>
</organism>
<dbReference type="EMBL" id="JAEEGB010000005">
    <property type="protein sequence ID" value="MBI6871884.1"/>
    <property type="molecule type" value="Genomic_DNA"/>
</dbReference>
<dbReference type="InterPro" id="IPR011042">
    <property type="entry name" value="6-blade_b-propeller_TolB-like"/>
</dbReference>
<dbReference type="RefSeq" id="WP_211141321.1">
    <property type="nucleotide sequence ID" value="NZ_JAEEGB010000005.1"/>
</dbReference>
<comment type="caution">
    <text evidence="2">The sequence shown here is derived from an EMBL/GenBank/DDBJ whole genome shotgun (WGS) entry which is preliminary data.</text>
</comment>
<dbReference type="PANTHER" id="PTHR32256">
    <property type="match status" value="1"/>
</dbReference>
<dbReference type="Gene3D" id="2.120.10.30">
    <property type="entry name" value="TolB, C-terminal domain"/>
    <property type="match status" value="1"/>
</dbReference>
<proteinExistence type="predicted"/>
<dbReference type="InterPro" id="IPR032485">
    <property type="entry name" value="LRP1-like_beta_prop"/>
</dbReference>
<evidence type="ECO:0000313" key="2">
    <source>
        <dbReference type="EMBL" id="MBI6871884.1"/>
    </source>
</evidence>
<feature type="domain" description="Prolow-density lipoprotein receptor-related protein 1-like beta-propeller" evidence="1">
    <location>
        <begin position="74"/>
        <end position="308"/>
    </location>
</feature>
<evidence type="ECO:0000313" key="3">
    <source>
        <dbReference type="Proteomes" id="UP000622687"/>
    </source>
</evidence>
<dbReference type="InterPro" id="IPR053369">
    <property type="entry name" value="SrfA-induced_signal"/>
</dbReference>